<dbReference type="EMBL" id="JAGSXH010000002">
    <property type="protein sequence ID" value="MBS2961605.1"/>
    <property type="molecule type" value="Genomic_DNA"/>
</dbReference>
<sequence length="244" mass="26124">MSETTPSAPPSLNGTQPTPVQVRAAAEALKSAIDRHLAAVEARSDELDPAVLEAFDALAAAAEEYDELLYTVHDEVTPFDVVPPESDAVYTGPEQVEAFSVYIRRDFLVSDPEALAAAAAGVAEDFTPLAGDNRAAIAELFDAFDADEISYRADELGLEAVEATTWVVATEPEVAGGWDDDPFSEVDVQRLLYRVDLVDEDELDEEAPDEEAEDEIGLLDEDADGIQDEGDGGAAPGRGTRIIR</sequence>
<protein>
    <submittedName>
        <fullName evidence="2">Uncharacterized protein</fullName>
    </submittedName>
</protein>
<organism evidence="2 3">
    <name type="scientific">Actinocrinis puniceicyclus</name>
    <dbReference type="NCBI Taxonomy" id="977794"/>
    <lineage>
        <taxon>Bacteria</taxon>
        <taxon>Bacillati</taxon>
        <taxon>Actinomycetota</taxon>
        <taxon>Actinomycetes</taxon>
        <taxon>Catenulisporales</taxon>
        <taxon>Actinospicaceae</taxon>
        <taxon>Actinocrinis</taxon>
    </lineage>
</organism>
<proteinExistence type="predicted"/>
<feature type="region of interest" description="Disordered" evidence="1">
    <location>
        <begin position="202"/>
        <end position="244"/>
    </location>
</feature>
<keyword evidence="3" id="KW-1185">Reference proteome</keyword>
<evidence type="ECO:0000313" key="3">
    <source>
        <dbReference type="Proteomes" id="UP000677913"/>
    </source>
</evidence>
<dbReference type="Proteomes" id="UP000677913">
    <property type="component" value="Unassembled WGS sequence"/>
</dbReference>
<dbReference type="AlphaFoldDB" id="A0A8J7WLC3"/>
<evidence type="ECO:0000313" key="2">
    <source>
        <dbReference type="EMBL" id="MBS2961605.1"/>
    </source>
</evidence>
<evidence type="ECO:0000256" key="1">
    <source>
        <dbReference type="SAM" id="MobiDB-lite"/>
    </source>
</evidence>
<comment type="caution">
    <text evidence="2">The sequence shown here is derived from an EMBL/GenBank/DDBJ whole genome shotgun (WGS) entry which is preliminary data.</text>
</comment>
<name>A0A8J7WLC3_9ACTN</name>
<reference evidence="2" key="1">
    <citation type="submission" date="2021-04" db="EMBL/GenBank/DDBJ databases">
        <title>Genome based classification of Actinospica acidithermotolerans sp. nov., an actinobacterium isolated from an Indonesian hot spring.</title>
        <authorList>
            <person name="Kusuma A.B."/>
            <person name="Putra K.E."/>
            <person name="Nafisah S."/>
            <person name="Loh J."/>
            <person name="Nouioui I."/>
            <person name="Goodfellow M."/>
        </authorList>
    </citation>
    <scope>NUCLEOTIDE SEQUENCE</scope>
    <source>
        <strain evidence="2">DSM 45618</strain>
    </source>
</reference>
<gene>
    <name evidence="2" type="ORF">KGA66_01005</name>
</gene>
<dbReference type="RefSeq" id="WP_211463436.1">
    <property type="nucleotide sequence ID" value="NZ_JAGSXH010000002.1"/>
</dbReference>
<feature type="compositionally biased region" description="Acidic residues" evidence="1">
    <location>
        <begin position="202"/>
        <end position="231"/>
    </location>
</feature>
<accession>A0A8J7WLC3</accession>